<accession>A0A6G1EMU4</accession>
<dbReference type="InterPro" id="IPR001810">
    <property type="entry name" value="F-box_dom"/>
</dbReference>
<dbReference type="PANTHER" id="PTHR35546:SF105">
    <property type="entry name" value="OS05G0139200 PROTEIN"/>
    <property type="match status" value="1"/>
</dbReference>
<protein>
    <recommendedName>
        <fullName evidence="1">F-box domain-containing protein</fullName>
    </recommendedName>
</protein>
<dbReference type="Pfam" id="PF00646">
    <property type="entry name" value="F-box"/>
    <property type="match status" value="1"/>
</dbReference>
<dbReference type="Gene3D" id="1.20.1280.50">
    <property type="match status" value="1"/>
</dbReference>
<evidence type="ECO:0000259" key="1">
    <source>
        <dbReference type="SMART" id="SM00256"/>
    </source>
</evidence>
<dbReference type="InterPro" id="IPR036047">
    <property type="entry name" value="F-box-like_dom_sf"/>
</dbReference>
<proteinExistence type="predicted"/>
<dbReference type="Proteomes" id="UP000479710">
    <property type="component" value="Unassembled WGS sequence"/>
</dbReference>
<dbReference type="InterPro" id="IPR055290">
    <property type="entry name" value="At3g26010-like"/>
</dbReference>
<keyword evidence="3" id="KW-1185">Reference proteome</keyword>
<dbReference type="SUPFAM" id="SSF81383">
    <property type="entry name" value="F-box domain"/>
    <property type="match status" value="1"/>
</dbReference>
<gene>
    <name evidence="2" type="ORF">E2562_018718</name>
</gene>
<reference evidence="2 3" key="1">
    <citation type="submission" date="2019-11" db="EMBL/GenBank/DDBJ databases">
        <title>Whole genome sequence of Oryza granulata.</title>
        <authorList>
            <person name="Li W."/>
        </authorList>
    </citation>
    <scope>NUCLEOTIDE SEQUENCE [LARGE SCALE GENOMIC DNA]</scope>
    <source>
        <strain evidence="3">cv. Menghai</strain>
        <tissue evidence="2">Leaf</tissue>
    </source>
</reference>
<sequence>MAGEASKEGHRGWTSTVEKLMMTSSPMAEGDSNKWIPLAEKLIDDLILEILLRVPYKPLCRSKCVCRRWRRVSSHPDHRHLLPRYHIHNAITGFFTL</sequence>
<comment type="caution">
    <text evidence="2">The sequence shown here is derived from an EMBL/GenBank/DDBJ whole genome shotgun (WGS) entry which is preliminary data.</text>
</comment>
<feature type="domain" description="F-box" evidence="1">
    <location>
        <begin position="42"/>
        <end position="82"/>
    </location>
</feature>
<name>A0A6G1EMU4_9ORYZ</name>
<dbReference type="PANTHER" id="PTHR35546">
    <property type="entry name" value="F-BOX PROTEIN INTERACTION DOMAIN PROTEIN-RELATED"/>
    <property type="match status" value="1"/>
</dbReference>
<dbReference type="EMBL" id="SPHZ02000003">
    <property type="protein sequence ID" value="KAF0925915.1"/>
    <property type="molecule type" value="Genomic_DNA"/>
</dbReference>
<evidence type="ECO:0000313" key="2">
    <source>
        <dbReference type="EMBL" id="KAF0925915.1"/>
    </source>
</evidence>
<evidence type="ECO:0000313" key="3">
    <source>
        <dbReference type="Proteomes" id="UP000479710"/>
    </source>
</evidence>
<organism evidence="2 3">
    <name type="scientific">Oryza meyeriana var. granulata</name>
    <dbReference type="NCBI Taxonomy" id="110450"/>
    <lineage>
        <taxon>Eukaryota</taxon>
        <taxon>Viridiplantae</taxon>
        <taxon>Streptophyta</taxon>
        <taxon>Embryophyta</taxon>
        <taxon>Tracheophyta</taxon>
        <taxon>Spermatophyta</taxon>
        <taxon>Magnoliopsida</taxon>
        <taxon>Liliopsida</taxon>
        <taxon>Poales</taxon>
        <taxon>Poaceae</taxon>
        <taxon>BOP clade</taxon>
        <taxon>Oryzoideae</taxon>
        <taxon>Oryzeae</taxon>
        <taxon>Oryzinae</taxon>
        <taxon>Oryza</taxon>
        <taxon>Oryza meyeriana</taxon>
    </lineage>
</organism>
<dbReference type="OrthoDB" id="605328at2759"/>
<dbReference type="SMART" id="SM00256">
    <property type="entry name" value="FBOX"/>
    <property type="match status" value="1"/>
</dbReference>
<dbReference type="AlphaFoldDB" id="A0A6G1EMU4"/>